<reference evidence="1 2" key="1">
    <citation type="journal article" date="2019" name="Anaerobe">
        <title>Detection of Robinsoniella peoriensis in multiple bone samples of a trauma patient.</title>
        <authorList>
            <person name="Schrottner P."/>
            <person name="Hartwich K."/>
            <person name="Bunk B."/>
            <person name="Schober I."/>
            <person name="Helbig S."/>
            <person name="Rudolph W.W."/>
            <person name="Gunzer F."/>
        </authorList>
    </citation>
    <scope>NUCLEOTIDE SEQUENCE [LARGE SCALE GENOMIC DNA]</scope>
    <source>
        <strain evidence="1 2">DSM 106044</strain>
    </source>
</reference>
<proteinExistence type="predicted"/>
<protein>
    <recommendedName>
        <fullName evidence="3">Flagellar assembly protein H</fullName>
    </recommendedName>
</protein>
<evidence type="ECO:0000313" key="1">
    <source>
        <dbReference type="EMBL" id="TLC99000.1"/>
    </source>
</evidence>
<evidence type="ECO:0000313" key="2">
    <source>
        <dbReference type="Proteomes" id="UP000306509"/>
    </source>
</evidence>
<comment type="caution">
    <text evidence="1">The sequence shown here is derived from an EMBL/GenBank/DDBJ whole genome shotgun (WGS) entry which is preliminary data.</text>
</comment>
<name>A0A4U8Q2Q9_9FIRM</name>
<organism evidence="1 2">
    <name type="scientific">Robinsoniella peoriensis</name>
    <dbReference type="NCBI Taxonomy" id="180332"/>
    <lineage>
        <taxon>Bacteria</taxon>
        <taxon>Bacillati</taxon>
        <taxon>Bacillota</taxon>
        <taxon>Clostridia</taxon>
        <taxon>Lachnospirales</taxon>
        <taxon>Lachnospiraceae</taxon>
        <taxon>Robinsoniella</taxon>
    </lineage>
</organism>
<gene>
    <name evidence="1" type="ORF">DSM106044_04145</name>
</gene>
<dbReference type="EMBL" id="QGQD01000078">
    <property type="protein sequence ID" value="TLC99000.1"/>
    <property type="molecule type" value="Genomic_DNA"/>
</dbReference>
<keyword evidence="2" id="KW-1185">Reference proteome</keyword>
<dbReference type="Proteomes" id="UP000306509">
    <property type="component" value="Unassembled WGS sequence"/>
</dbReference>
<evidence type="ECO:0008006" key="3">
    <source>
        <dbReference type="Google" id="ProtNLM"/>
    </source>
</evidence>
<sequence>MQVILTEYDEDWHIENEKRDSFAEGMELGQRNGMEIGQRKGMELGVQRAKEEAVKILIAICQEFYLSPEEIKEKIKDKYNLTEEEAKAALEAYESHDVPFQTEEGINK</sequence>
<accession>A0A4U8Q2Q9</accession>
<dbReference type="AlphaFoldDB" id="A0A4U8Q2Q9"/>
<dbReference type="STRING" id="180332.GCA_000797495_05767"/>